<dbReference type="Gene3D" id="1.10.287.110">
    <property type="entry name" value="DnaJ domain"/>
    <property type="match status" value="1"/>
</dbReference>
<feature type="coiled-coil region" evidence="1">
    <location>
        <begin position="3833"/>
        <end position="3860"/>
    </location>
</feature>
<dbReference type="NCBIfam" id="NF047352">
    <property type="entry name" value="P_loop_sacsin"/>
    <property type="match status" value="3"/>
</dbReference>
<dbReference type="OrthoDB" id="1262810at2759"/>
<dbReference type="InterPro" id="IPR036869">
    <property type="entry name" value="J_dom_sf"/>
</dbReference>
<protein>
    <recommendedName>
        <fullName evidence="7">Sacsin</fullName>
    </recommendedName>
</protein>
<dbReference type="InterPro" id="IPR036890">
    <property type="entry name" value="HATPase_C_sf"/>
</dbReference>
<dbReference type="Gene3D" id="1.20.120.330">
    <property type="entry name" value="Nucleotidyltransferases domain 2"/>
    <property type="match status" value="1"/>
</dbReference>
<keyword evidence="6" id="KW-1185">Reference proteome</keyword>
<evidence type="ECO:0000256" key="1">
    <source>
        <dbReference type="SAM" id="Coils"/>
    </source>
</evidence>
<evidence type="ECO:0008006" key="7">
    <source>
        <dbReference type="Google" id="ProtNLM"/>
    </source>
</evidence>
<feature type="region of interest" description="Disordered" evidence="2">
    <location>
        <begin position="4172"/>
        <end position="4192"/>
    </location>
</feature>
<proteinExistence type="predicted"/>
<accession>A0A914AAA8</accession>
<feature type="region of interest" description="Disordered" evidence="2">
    <location>
        <begin position="4204"/>
        <end position="4229"/>
    </location>
</feature>
<feature type="compositionally biased region" description="Low complexity" evidence="2">
    <location>
        <begin position="4204"/>
        <end position="4219"/>
    </location>
</feature>
<feature type="compositionally biased region" description="Polar residues" evidence="2">
    <location>
        <begin position="4174"/>
        <end position="4188"/>
    </location>
</feature>
<evidence type="ECO:0000259" key="4">
    <source>
        <dbReference type="Pfam" id="PF25794"/>
    </source>
</evidence>
<dbReference type="SUPFAM" id="SSF55874">
    <property type="entry name" value="ATPase domain of HSP90 chaperone/DNA topoisomerase II/histidine kinase"/>
    <property type="match status" value="3"/>
</dbReference>
<organism evidence="5 6">
    <name type="scientific">Patiria miniata</name>
    <name type="common">Bat star</name>
    <name type="synonym">Asterina miniata</name>
    <dbReference type="NCBI Taxonomy" id="46514"/>
    <lineage>
        <taxon>Eukaryota</taxon>
        <taxon>Metazoa</taxon>
        <taxon>Echinodermata</taxon>
        <taxon>Eleutherozoa</taxon>
        <taxon>Asterozoa</taxon>
        <taxon>Asteroidea</taxon>
        <taxon>Valvatacea</taxon>
        <taxon>Valvatida</taxon>
        <taxon>Asterinidae</taxon>
        <taxon>Patiria</taxon>
    </lineage>
</organism>
<keyword evidence="1" id="KW-0175">Coiled coil</keyword>
<dbReference type="InterPro" id="IPR007842">
    <property type="entry name" value="HEPN_dom"/>
</dbReference>
<dbReference type="CDD" id="cd06257">
    <property type="entry name" value="DnaJ"/>
    <property type="match status" value="1"/>
</dbReference>
<dbReference type="SUPFAM" id="SSF81593">
    <property type="entry name" value="Nucleotidyltransferase substrate binding subunit/domain"/>
    <property type="match status" value="1"/>
</dbReference>
<evidence type="ECO:0000259" key="3">
    <source>
        <dbReference type="Pfam" id="PF05168"/>
    </source>
</evidence>
<evidence type="ECO:0000313" key="5">
    <source>
        <dbReference type="EnsemblMetazoa" id="XP_038060324.1"/>
    </source>
</evidence>
<feature type="domain" description="Sacsin/Nov" evidence="4">
    <location>
        <begin position="2393"/>
        <end position="2628"/>
    </location>
</feature>
<dbReference type="PANTHER" id="PTHR46919">
    <property type="entry name" value="ZINC FINGER, C3HC4 TYPE (RING FINGER) FAMILY PROTEIN"/>
    <property type="match status" value="1"/>
</dbReference>
<feature type="domain" description="Sacsin/Nov" evidence="4">
    <location>
        <begin position="1355"/>
        <end position="1603"/>
    </location>
</feature>
<name>A0A914AAA8_PATMI</name>
<reference evidence="5" key="1">
    <citation type="submission" date="2022-11" db="UniProtKB">
        <authorList>
            <consortium name="EnsemblMetazoa"/>
        </authorList>
    </citation>
    <scope>IDENTIFICATION</scope>
</reference>
<dbReference type="OMA" id="MCTRGHS"/>
<dbReference type="GeneID" id="119731263"/>
<dbReference type="Pfam" id="PF25794">
    <property type="entry name" value="SACS"/>
    <property type="match status" value="3"/>
</dbReference>
<sequence>MSDSSDDDFGQKLPPLHIYLKRVLDKYPEGGQILKELVQNADDAEAKNVVFLYDKSQHPSHQLWSETLKDFQGPALYAYNDATFQKQDWYNIQHPEQSGKLEDLSKVGRFGLGFISVYHLTDMPCIISGKKIGFLDPLEKHFIHDPHTNTRYRGRRGKKWKMTSDLLAEFPDQFSPYLIDLFHCNHNNFDNGKLEGTIFRFPLRTSESLISKSVFTNRKRMLDLFASFQRDAEISMLFLKHVESISVYERDQRSENPRLICRVQIHQEDRQQLHMDRTTFLSRILLKQDIQTMSSVRIEKQTAQQTAQTTSRYITLNILKNQSTSRRLQELSQDDELKLLPWMGMSFRISFAGGLGDEQQSGRVFCFLPLPESERTGLPVHVHGYFGLGDNRRSIKWPDQESQHDNKALWNKLLTQEVFPEVYAKVIQAAIKKSKDPSDPTQPLDVYRAWPSTGHVKANWSAGVRNFLQLLANEPILYTEHDGGSWMKLKDLYVDPKGSALVAKVLRIKGCPVAQPPNHILESLRWAGVSYNTVTPALVRQYIRGDPLRFLSRDEKLKLLKYVTSDTVCDLNNLCLLPLQSGDFVTFRKNAPKVYIATTENPSSLIPNGASRFAASELPASLQTDPRIEQYTQLKHLGVNDVAPLLKEMLPSTWRGGTDDTVPWTPGQGQQPTKEWLAEFWRWLVKTDLDAFKGVPLIPVAHDRIARLQHNRLICQAQAGGSNWRSPARLSDNICFFLESVGAVVIRDLPSYVSDHPRINRFVSAATPEGVITILEACTHNNIVEHVKRLAASTKDELRAFFAKAQHFTTRQSDILKSLPFFLGSDGKYVSVKTCPLAVPGDYFGLPVKALRRRCLIIRSDESDNLLTRLGVHKQPVDEFLRINVLPAVQERFYSDGDSLKIMNWVLEQPRFDELVADLKFIPISEGRASPKGLFEPTKTLQVMFRGSSKFPVGPYSKGRLLINLKRVGLKTEEDVAADDILRCANEVSRTTGRANVERGSVLLQHINRYPGILRQQVKRNRICKALYKFLEDLSWVPCVASRPANYPNKAGWIANSHTLYSPTQVGLIDSALLQGSVLPLVSLRDVRDELLDAFGWKKNLDPSNYQHVERVVLHLKNVANSYQNVHGNVYLVSHTVSEIYSFLIRAENVQLSHLFHQHMKASQPWVWHGFGFTTPDKMAMSNGTLGITLTPYLRLVPQDCVQYKRFLNNMGVQETFQDSALCEVLQIVSQKHGANSVTNKEDYETDLNLVCNILRHMVNQERFDNKMSGILVPCRIRRGERKLHMASSSQCLYVDEERLARQIFEEGSQDFDRPIIHELIPNLVAQRLGLQPLSHVIAPVEAVEYGYEVAGPHETTVNAIKRNLDMYKEGPGIFNELIQNADDAGATEVKFLLDWRDNKQTAHDLLGEGMKLCHGPALWAYNDGIFSKDDITNICNIAAQSKKDQLDKVGRFGLGFTSVYHLTDVPSVVSGPYVLICDPRTTHLGSRVKPAQPGIKLDLTYDNHRRTLESYPNQFQPYNGIFGCKLPEAAHFEHTLFRLPLRTKAEADGQQPNQISDSVFDSKKSTDPLLKALQKSVSTLLLFTQNVNKVTVEQLESQNIKNMTTVMSVTVSQVRQLPRSITAPTNNLKTQRGILKATAKRLKVPDQGLPVPETTMIVKMNQETCILGVAAKKKPKQKTCHFIVSSCMATGRPLDLALTKEGIKAGVMPCGGVAAQLKSGERGLTPESTQGKAFSYLPLDVSTGLRVHVNGNFLLQPNRRQLWSKPSSDTGEFETRWNICFMESVLLRAFLNLLKDLQMLQGQGVVDTRNFQCLWPRWSESESDFHPFVKAYYREIGTSGDAPEVFFVQSKWVSVHQCFFTDWSRTDPEQLRRSIKAVLDKHQDPKRCVELGKDVVHSINQAGAQGVFDRNTFNIQRFLSEVFFPMLENNPHDIESTHRNSIVLHMLDLRLGERKLADYDESLRATECIPTSPEGEDLARPQDLVNPESPVGSLYSETDCRFPHGEQYRKQERLLSLFQLGMASHDLSWDDICERAQSLSEGENVDQRCVTLLKLIDEKLRRYDEPTPDQRKQIRQAAFLPVLKKPPGYPIDWFQTDDEFMPADMLHTREHKNLLGSVRPLLDEKRLGSDAMSDKVKTFLGFTGKQFAVGDVTAQLVILIDRAPKSAVQTSAMVRSIYSFLQSTICAVSPNGDVTIKEEHRAAVNELRSMGFVFCDGKFRECTQLAFNYEGKHGPYLYKVSHELISFSNLLRICGVRDRFQLEDFLLALQLLKNTHGEKPLNQSELKTATSMLSEVVSLLTGKHGEHAEGSQQSSLQTGLIYVPDNCGILRSPEELTYNDIEWEGSRDEEKYTHPDITSRDAQVLNIITQRQKYIGSCSPLHGFAIDFGQSEELTDRLKNILGAYPNVSDVFKELLQNADDAGSTEIHFVYDPRYHEAKKVVCDSWAAVGELPSLCVYNDKPFTEADIKGIQKVGVGGKRDDITTTGKFGIGFNAVYHLTDCPSFLSNSDTLCVFDPLLMLSPETKKSSPGMHLMANDRFREKFPDMLRGYLEDIPAFSGKGGTIFRLPLRTQPSGLSRETYHSSRVQELLGDFKKVSQEALLFLNNIKSISVSCIDEHTNKLTTEYHISAKLSEQDEERRARFTKHLKLFTDNPSETVEPMSLVYNLVTSDSHGAEQTWLISQRLGFEGSPAECMPALSLKRPLPRGGVAALLRDSRPVMAASQLHKAYCFLPLPVHTGLPVHVNGTFELDSARKNLAKGDDYTMVDSSDESGLIHRWNRILVQHVLAPAYATLIEHAGGILLGVADTESLKQHLSQYDDLFPKRLENYHGEWKLLAKATLQYIGRKNLKVLPVVRQTKDAVTTTWHHPNSVDSLAFTDNFDPALPEAGVSLVRDDEVRDLIRSFLLRVNFNLLASSRNICLAFQACGVEAKFVNPKSVVQHLSSHPVAQALPAPLETTDFKNIKTLHTVFEYCLEGVENPAELNGLPIRLTNDCILREFSTSDGSYVTDHTMVLPFLKDIFLHSRLVSSCIAWFKRKENSEAAYSSGVLKQFTITELAQHLGKHLPESWQGCNQHVEWTPDTEGHPSESWLGHLWAFICSETLQDSSLDCINHWPIFPTTSGKLVPPSLSKTVLLLQNQVGLGMEIANVLRKLGLPLISRTLMCELRTTFLTGTQVQVHHAPPRLDELLAKHLALPASRQDVTDVIAFVLKTGGGFGRLTLQECDTLLHYFQEDENLSEDSKKTIKKLSVFKLLKEQNTTDLHRYDDYHTAEGYAMLMVESKTWMDNMHCVILEPNRSLNLIYEQLGITPITQADMYLKYILPSFLLLSQEGRLQHVKFIRDSVLGKASEQERKEIIERLSHIAFIPDRTGIPRQACFFYDGDNSVFKALIDPIKLLPESMGTLKCFLERIGLHSTVTQADFLQFSQEVEKRSGEVKDKNERDALCRISRLLTDQLNFNKELRNPDFLKKICTIKFVQSVTIKKELLDIHPACSLTSSDNKKVPPFVAYKGSVSGEHLELVWSVCVILPNGAIPRDDKLTKDVTVHECLGIENVIVDKVVSHTQNICGLMETHNAIHKKDTLPSEQRKTFKGVMGKILGFLNGSMRKHSDDIKRRLKCTPVCLVEEGSVLVRADQLVFEMDKHLEPSLRPYLYKAPRELSDFDPVFKLLGAQESCSLDQLAGVLASMKVECGDERLGPNEKNTAVCAVGAIIGLLDSGNGQSRFSVPELYLPNTEYFMRRSTDLYYADPNQMDQYNLASTDREFVLPLKQCGFEVQDEMRLIELLQESLRPKNLGDEMNEKPLETNKDCPAGQHCEYLEGVKRKVKSEEMTRVLLRLKQHQSENKQLSADIKQHIVQLQQFDKFVCKVELKFGLYDKNGHKIAERKYSREAYFNKSTNEICLRHSSPSQQRGPTSRQIANSCNALLEHLLDVYHLSIFISVLDCKSLDKMNLILSQSEIPEYDITARALQPDEYRPGTLIPSDIHHLLDHDPYNLFREGEIVGYERNIDEGDQLQYDDNDDLADGATEKIYAKILEQIDKRDETVNLSRQYKIDVGRKDPITVKVTTLYKFLRPKKQPDMTVVPFTGEPTSDVPPAAHFDRALPEDMQKDEEQIKKEVDEVFGLPPEERKKVLHRLFRKWHPDKNPGQQDRANKAFQFLKQEIERHERGYESNQRCSNQYSNWESEVNRDREEARRYQERYYQSRSSASSNRSYDNFVPPSFTRETPDPRKARLWFRQAKEHLKVAEQTSQHDPVPTQWIAFQVHQAAETALKAAQYSLDGRPDIESNDLISLASAVDQHRDVTSNRVSEVTHELVRLSCDFRKPRYPQRNSKTSGQEYSDFRTAEVLKKCGELLNLVQEIIGIRLF</sequence>
<feature type="domain" description="Sacsin/Nov" evidence="4">
    <location>
        <begin position="15"/>
        <end position="259"/>
    </location>
</feature>
<dbReference type="InterPro" id="IPR058210">
    <property type="entry name" value="SACS/Nov_dom"/>
</dbReference>
<dbReference type="InterPro" id="IPR001623">
    <property type="entry name" value="DnaJ_domain"/>
</dbReference>
<dbReference type="Gene3D" id="3.30.565.10">
    <property type="entry name" value="Histidine kinase-like ATPase, C-terminal domain"/>
    <property type="match status" value="1"/>
</dbReference>
<dbReference type="EnsemblMetazoa" id="XM_038204396.1">
    <property type="protein sequence ID" value="XP_038060324.1"/>
    <property type="gene ID" value="LOC119731263"/>
</dbReference>
<dbReference type="SUPFAM" id="SSF46565">
    <property type="entry name" value="Chaperone J-domain"/>
    <property type="match status" value="1"/>
</dbReference>
<dbReference type="RefSeq" id="XP_038060324.1">
    <property type="nucleotide sequence ID" value="XM_038204396.1"/>
</dbReference>
<evidence type="ECO:0000313" key="6">
    <source>
        <dbReference type="Proteomes" id="UP000887568"/>
    </source>
</evidence>
<evidence type="ECO:0000256" key="2">
    <source>
        <dbReference type="SAM" id="MobiDB-lite"/>
    </source>
</evidence>
<dbReference type="Proteomes" id="UP000887568">
    <property type="component" value="Unplaced"/>
</dbReference>
<feature type="domain" description="HEPN" evidence="3">
    <location>
        <begin position="4235"/>
        <end position="4363"/>
    </location>
</feature>
<dbReference type="Pfam" id="PF05168">
    <property type="entry name" value="HEPN"/>
    <property type="match status" value="1"/>
</dbReference>
<dbReference type="PANTHER" id="PTHR46919:SF2">
    <property type="entry name" value="SACSIN"/>
    <property type="match status" value="1"/>
</dbReference>